<dbReference type="AlphaFoldDB" id="A0A401RVA9"/>
<gene>
    <name evidence="1" type="ORF">chiPu_0000436</name>
</gene>
<reference evidence="1 2" key="1">
    <citation type="journal article" date="2018" name="Nat. Ecol. Evol.">
        <title>Shark genomes provide insights into elasmobranch evolution and the origin of vertebrates.</title>
        <authorList>
            <person name="Hara Y"/>
            <person name="Yamaguchi K"/>
            <person name="Onimaru K"/>
            <person name="Kadota M"/>
            <person name="Koyanagi M"/>
            <person name="Keeley SD"/>
            <person name="Tatsumi K"/>
            <person name="Tanaka K"/>
            <person name="Motone F"/>
            <person name="Kageyama Y"/>
            <person name="Nozu R"/>
            <person name="Adachi N"/>
            <person name="Nishimura O"/>
            <person name="Nakagawa R"/>
            <person name="Tanegashima C"/>
            <person name="Kiyatake I"/>
            <person name="Matsumoto R"/>
            <person name="Murakumo K"/>
            <person name="Nishida K"/>
            <person name="Terakita A"/>
            <person name="Kuratani S"/>
            <person name="Sato K"/>
            <person name="Hyodo S Kuraku.S."/>
        </authorList>
    </citation>
    <scope>NUCLEOTIDE SEQUENCE [LARGE SCALE GENOMIC DNA]</scope>
</reference>
<evidence type="ECO:0000313" key="2">
    <source>
        <dbReference type="Proteomes" id="UP000287033"/>
    </source>
</evidence>
<sequence length="95" mass="10649">MMWRCPFLLHGVSHTQPLAACVAFQQPASQERSSRAMVGFPLISLAVKKINYVIVSKIRSVITEIGDGRTTDIVLEADYLPPEILIEDPRKTLRI</sequence>
<evidence type="ECO:0000313" key="1">
    <source>
        <dbReference type="EMBL" id="GCC22052.1"/>
    </source>
</evidence>
<keyword evidence="2" id="KW-1185">Reference proteome</keyword>
<dbReference type="EMBL" id="BEZZ01000005">
    <property type="protein sequence ID" value="GCC22052.1"/>
    <property type="molecule type" value="Genomic_DNA"/>
</dbReference>
<organism evidence="1 2">
    <name type="scientific">Chiloscyllium punctatum</name>
    <name type="common">Brownbanded bambooshark</name>
    <name type="synonym">Hemiscyllium punctatum</name>
    <dbReference type="NCBI Taxonomy" id="137246"/>
    <lineage>
        <taxon>Eukaryota</taxon>
        <taxon>Metazoa</taxon>
        <taxon>Chordata</taxon>
        <taxon>Craniata</taxon>
        <taxon>Vertebrata</taxon>
        <taxon>Chondrichthyes</taxon>
        <taxon>Elasmobranchii</taxon>
        <taxon>Galeomorphii</taxon>
        <taxon>Galeoidea</taxon>
        <taxon>Orectolobiformes</taxon>
        <taxon>Hemiscylliidae</taxon>
        <taxon>Chiloscyllium</taxon>
    </lineage>
</organism>
<dbReference type="Proteomes" id="UP000287033">
    <property type="component" value="Unassembled WGS sequence"/>
</dbReference>
<accession>A0A401RVA9</accession>
<proteinExistence type="predicted"/>
<protein>
    <submittedName>
        <fullName evidence="1">Uncharacterized protein</fullName>
    </submittedName>
</protein>
<name>A0A401RVA9_CHIPU</name>
<comment type="caution">
    <text evidence="1">The sequence shown here is derived from an EMBL/GenBank/DDBJ whole genome shotgun (WGS) entry which is preliminary data.</text>
</comment>